<name>I7LY14_TETTS</name>
<dbReference type="HOGENOM" id="CLU_786397_0_0_1"/>
<protein>
    <submittedName>
        <fullName evidence="1">Uncharacterized protein</fullName>
    </submittedName>
</protein>
<dbReference type="AlphaFoldDB" id="I7LY14"/>
<dbReference type="RefSeq" id="XP_001027410.1">
    <property type="nucleotide sequence ID" value="XM_001027410.2"/>
</dbReference>
<dbReference type="InParanoid" id="I7LY14"/>
<gene>
    <name evidence="1" type="ORF">TTHERM_00647010</name>
</gene>
<organism evidence="1 2">
    <name type="scientific">Tetrahymena thermophila (strain SB210)</name>
    <dbReference type="NCBI Taxonomy" id="312017"/>
    <lineage>
        <taxon>Eukaryota</taxon>
        <taxon>Sar</taxon>
        <taxon>Alveolata</taxon>
        <taxon>Ciliophora</taxon>
        <taxon>Intramacronucleata</taxon>
        <taxon>Oligohymenophorea</taxon>
        <taxon>Hymenostomatida</taxon>
        <taxon>Tetrahymenina</taxon>
        <taxon>Tetrahymenidae</taxon>
        <taxon>Tetrahymena</taxon>
    </lineage>
</organism>
<dbReference type="Proteomes" id="UP000009168">
    <property type="component" value="Unassembled WGS sequence"/>
</dbReference>
<dbReference type="KEGG" id="tet:TTHERM_00647010"/>
<keyword evidence="2" id="KW-1185">Reference proteome</keyword>
<proteinExistence type="predicted"/>
<evidence type="ECO:0000313" key="1">
    <source>
        <dbReference type="EMBL" id="EAS07168.1"/>
    </source>
</evidence>
<accession>I7LY14</accession>
<evidence type="ECO:0000313" key="2">
    <source>
        <dbReference type="Proteomes" id="UP000009168"/>
    </source>
</evidence>
<reference evidence="2" key="1">
    <citation type="journal article" date="2006" name="PLoS Biol.">
        <title>Macronuclear genome sequence of the ciliate Tetrahymena thermophila, a model eukaryote.</title>
        <authorList>
            <person name="Eisen J.A."/>
            <person name="Coyne R.S."/>
            <person name="Wu M."/>
            <person name="Wu D."/>
            <person name="Thiagarajan M."/>
            <person name="Wortman J.R."/>
            <person name="Badger J.H."/>
            <person name="Ren Q."/>
            <person name="Amedeo P."/>
            <person name="Jones K.M."/>
            <person name="Tallon L.J."/>
            <person name="Delcher A.L."/>
            <person name="Salzberg S.L."/>
            <person name="Silva J.C."/>
            <person name="Haas B.J."/>
            <person name="Majoros W.H."/>
            <person name="Farzad M."/>
            <person name="Carlton J.M."/>
            <person name="Smith R.K. Jr."/>
            <person name="Garg J."/>
            <person name="Pearlman R.E."/>
            <person name="Karrer K.M."/>
            <person name="Sun L."/>
            <person name="Manning G."/>
            <person name="Elde N.C."/>
            <person name="Turkewitz A.P."/>
            <person name="Asai D.J."/>
            <person name="Wilkes D.E."/>
            <person name="Wang Y."/>
            <person name="Cai H."/>
            <person name="Collins K."/>
            <person name="Stewart B.A."/>
            <person name="Lee S.R."/>
            <person name="Wilamowska K."/>
            <person name="Weinberg Z."/>
            <person name="Ruzzo W.L."/>
            <person name="Wloga D."/>
            <person name="Gaertig J."/>
            <person name="Frankel J."/>
            <person name="Tsao C.-C."/>
            <person name="Gorovsky M.A."/>
            <person name="Keeling P.J."/>
            <person name="Waller R.F."/>
            <person name="Patron N.J."/>
            <person name="Cherry J.M."/>
            <person name="Stover N.A."/>
            <person name="Krieger C.J."/>
            <person name="del Toro C."/>
            <person name="Ryder H.F."/>
            <person name="Williamson S.C."/>
            <person name="Barbeau R.A."/>
            <person name="Hamilton E.P."/>
            <person name="Orias E."/>
        </authorList>
    </citation>
    <scope>NUCLEOTIDE SEQUENCE [LARGE SCALE GENOMIC DNA]</scope>
    <source>
        <strain evidence="2">SB210</strain>
    </source>
</reference>
<dbReference type="EMBL" id="GG662245">
    <property type="protein sequence ID" value="EAS07168.1"/>
    <property type="molecule type" value="Genomic_DNA"/>
</dbReference>
<dbReference type="GeneID" id="7833611"/>
<sequence length="353" mass="42356">MFSKEFDIKEPNQIDQSENKELKLQEYRKKLNNFYMSIFNDTKQYQNISHQIDKLYVEYKIVHNSFFIADKNVTWDFKNLFQKLKCLQISNKFFVQDQIKWNQSFSKQVNLTLRIVKRHDENVDNKSSKIGEYIILHFFDKNQLQPNSINQSSKQNIEKQKASHEQDFTQEYAYQKKHDKRQTNLHKYDQKFNEKNQQQMNQILATNQQQIVNKECIGAQKSNDRSQELQSNNNINESLQPKIKTKVEESQNQNLLYKEGTIQNNNNIIKPQLQKVNFVKEEYVQLSDKEKVELLQSQLSQQISLQQQKEQNNQYKEIQYQKIILKMKEDKLFQQNPNFNPQGLLENDPIQVD</sequence>